<reference evidence="5 6" key="1">
    <citation type="journal article" date="2024" name="Science">
        <title>Giant polyketide synthase enzymes in the biosynthesis of giant marine polyether toxins.</title>
        <authorList>
            <person name="Fallon T.R."/>
            <person name="Shende V.V."/>
            <person name="Wierzbicki I.H."/>
            <person name="Pendleton A.L."/>
            <person name="Watervoot N.F."/>
            <person name="Auber R.P."/>
            <person name="Gonzalez D.J."/>
            <person name="Wisecaver J.H."/>
            <person name="Moore B.S."/>
        </authorList>
    </citation>
    <scope>NUCLEOTIDE SEQUENCE [LARGE SCALE GENOMIC DNA]</scope>
    <source>
        <strain evidence="5 6">12B1</strain>
    </source>
</reference>
<dbReference type="AlphaFoldDB" id="A0AB34K630"/>
<dbReference type="Proteomes" id="UP001515480">
    <property type="component" value="Unassembled WGS sequence"/>
</dbReference>
<gene>
    <name evidence="5" type="ORF">AB1Y20_000697</name>
</gene>
<dbReference type="PANTHER" id="PTHR24171:SF8">
    <property type="entry name" value="BRCA1-ASSOCIATED RING DOMAIN PROTEIN 1"/>
    <property type="match status" value="1"/>
</dbReference>
<dbReference type="GO" id="GO:0004842">
    <property type="term" value="F:ubiquitin-protein transferase activity"/>
    <property type="evidence" value="ECO:0007669"/>
    <property type="project" value="TreeGrafter"/>
</dbReference>
<evidence type="ECO:0000256" key="4">
    <source>
        <dbReference type="SAM" id="MobiDB-lite"/>
    </source>
</evidence>
<dbReference type="Pfam" id="PF13857">
    <property type="entry name" value="Ank_5"/>
    <property type="match status" value="1"/>
</dbReference>
<comment type="caution">
    <text evidence="5">The sequence shown here is derived from an EMBL/GenBank/DDBJ whole genome shotgun (WGS) entry which is preliminary data.</text>
</comment>
<keyword evidence="6" id="KW-1185">Reference proteome</keyword>
<dbReference type="PANTHER" id="PTHR24171">
    <property type="entry name" value="ANKYRIN REPEAT DOMAIN-CONTAINING PROTEIN 39-RELATED"/>
    <property type="match status" value="1"/>
</dbReference>
<evidence type="ECO:0000256" key="3">
    <source>
        <dbReference type="PROSITE-ProRule" id="PRU00023"/>
    </source>
</evidence>
<feature type="compositionally biased region" description="Polar residues" evidence="4">
    <location>
        <begin position="146"/>
        <end position="160"/>
    </location>
</feature>
<evidence type="ECO:0000256" key="2">
    <source>
        <dbReference type="ARBA" id="ARBA00023043"/>
    </source>
</evidence>
<name>A0AB34K630_PRYPA</name>
<evidence type="ECO:0000313" key="6">
    <source>
        <dbReference type="Proteomes" id="UP001515480"/>
    </source>
</evidence>
<dbReference type="InterPro" id="IPR002110">
    <property type="entry name" value="Ankyrin_rpt"/>
</dbReference>
<proteinExistence type="predicted"/>
<dbReference type="PROSITE" id="PS50297">
    <property type="entry name" value="ANK_REP_REGION"/>
    <property type="match status" value="1"/>
</dbReference>
<evidence type="ECO:0000256" key="1">
    <source>
        <dbReference type="ARBA" id="ARBA00022737"/>
    </source>
</evidence>
<feature type="region of interest" description="Disordered" evidence="4">
    <location>
        <begin position="119"/>
        <end position="162"/>
    </location>
</feature>
<keyword evidence="2 3" id="KW-0040">ANK repeat</keyword>
<accession>A0AB34K630</accession>
<feature type="compositionally biased region" description="Acidic residues" evidence="4">
    <location>
        <begin position="126"/>
        <end position="139"/>
    </location>
</feature>
<evidence type="ECO:0000313" key="5">
    <source>
        <dbReference type="EMBL" id="KAL1529761.1"/>
    </source>
</evidence>
<organism evidence="5 6">
    <name type="scientific">Prymnesium parvum</name>
    <name type="common">Toxic golden alga</name>
    <dbReference type="NCBI Taxonomy" id="97485"/>
    <lineage>
        <taxon>Eukaryota</taxon>
        <taxon>Haptista</taxon>
        <taxon>Haptophyta</taxon>
        <taxon>Prymnesiophyceae</taxon>
        <taxon>Prymnesiales</taxon>
        <taxon>Prymnesiaceae</taxon>
        <taxon>Prymnesium</taxon>
    </lineage>
</organism>
<dbReference type="InterPro" id="IPR036770">
    <property type="entry name" value="Ankyrin_rpt-contain_sf"/>
</dbReference>
<keyword evidence="1" id="KW-0677">Repeat</keyword>
<feature type="repeat" description="ANK" evidence="3">
    <location>
        <begin position="60"/>
        <end position="92"/>
    </location>
</feature>
<protein>
    <submittedName>
        <fullName evidence="5">Uncharacterized protein</fullName>
    </submittedName>
</protein>
<dbReference type="GO" id="GO:0085020">
    <property type="term" value="P:protein K6-linked ubiquitination"/>
    <property type="evidence" value="ECO:0007669"/>
    <property type="project" value="TreeGrafter"/>
</dbReference>
<feature type="region of interest" description="Disordered" evidence="4">
    <location>
        <begin position="1"/>
        <end position="24"/>
    </location>
</feature>
<dbReference type="SUPFAM" id="SSF48403">
    <property type="entry name" value="Ankyrin repeat"/>
    <property type="match status" value="1"/>
</dbReference>
<feature type="compositionally biased region" description="Basic and acidic residues" evidence="4">
    <location>
        <begin position="12"/>
        <end position="24"/>
    </location>
</feature>
<dbReference type="Gene3D" id="1.25.40.20">
    <property type="entry name" value="Ankyrin repeat-containing domain"/>
    <property type="match status" value="1"/>
</dbReference>
<dbReference type="PROSITE" id="PS50088">
    <property type="entry name" value="ANK_REPEAT"/>
    <property type="match status" value="1"/>
</dbReference>
<sequence>MGGKPKSAKPLTAKEQEKKEQEARKKAIEAMWKACKNDRAKDAQKALSSGFPVTYADDEWGHTALHRAAAFGSLSVMRVLFAAGAPLDLKNNAKETPLDTARGLKNELAAKLLEAFAEGKTGDGIGQEEEEEEGSDTDDAPACSDAPSTASMSLPSNCSEPPTAIMAATTIAATQ</sequence>
<dbReference type="EMBL" id="JBGBPQ010000001">
    <property type="protein sequence ID" value="KAL1529761.1"/>
    <property type="molecule type" value="Genomic_DNA"/>
</dbReference>